<keyword evidence="1" id="KW-1133">Transmembrane helix</keyword>
<proteinExistence type="predicted"/>
<name>A0A164I3J5_9CRUS</name>
<keyword evidence="3" id="KW-1185">Reference proteome</keyword>
<protein>
    <submittedName>
        <fullName evidence="2">Uncharacterized protein</fullName>
    </submittedName>
</protein>
<sequence length="73" mass="8429">MNCWRDTEPPELSSENTWVPMLVVVALVSAMLGAVLMITALKCRRNIFADALRTSQVFKMRNECWINLVCFFF</sequence>
<keyword evidence="1" id="KW-0472">Membrane</keyword>
<evidence type="ECO:0000313" key="3">
    <source>
        <dbReference type="Proteomes" id="UP000076858"/>
    </source>
</evidence>
<evidence type="ECO:0000256" key="1">
    <source>
        <dbReference type="SAM" id="Phobius"/>
    </source>
</evidence>
<dbReference type="AlphaFoldDB" id="A0A164I3J5"/>
<comment type="caution">
    <text evidence="2">The sequence shown here is derived from an EMBL/GenBank/DDBJ whole genome shotgun (WGS) entry which is preliminary data.</text>
</comment>
<dbReference type="Proteomes" id="UP000076858">
    <property type="component" value="Unassembled WGS sequence"/>
</dbReference>
<gene>
    <name evidence="2" type="ORF">APZ42_002701</name>
</gene>
<reference evidence="2 3" key="1">
    <citation type="submission" date="2016-03" db="EMBL/GenBank/DDBJ databases">
        <title>EvidentialGene: Evidence-directed Construction of Genes on Genomes.</title>
        <authorList>
            <person name="Gilbert D.G."/>
            <person name="Choi J.-H."/>
            <person name="Mockaitis K."/>
            <person name="Colbourne J."/>
            <person name="Pfrender M."/>
        </authorList>
    </citation>
    <scope>NUCLEOTIDE SEQUENCE [LARGE SCALE GENOMIC DNA]</scope>
    <source>
        <strain evidence="2 3">Xinb3</strain>
        <tissue evidence="2">Complete organism</tissue>
    </source>
</reference>
<accession>A0A164I3J5</accession>
<organism evidence="2 3">
    <name type="scientific">Daphnia magna</name>
    <dbReference type="NCBI Taxonomy" id="35525"/>
    <lineage>
        <taxon>Eukaryota</taxon>
        <taxon>Metazoa</taxon>
        <taxon>Ecdysozoa</taxon>
        <taxon>Arthropoda</taxon>
        <taxon>Crustacea</taxon>
        <taxon>Branchiopoda</taxon>
        <taxon>Diplostraca</taxon>
        <taxon>Cladocera</taxon>
        <taxon>Anomopoda</taxon>
        <taxon>Daphniidae</taxon>
        <taxon>Daphnia</taxon>
    </lineage>
</organism>
<evidence type="ECO:0000313" key="2">
    <source>
        <dbReference type="EMBL" id="KZS00840.1"/>
    </source>
</evidence>
<feature type="transmembrane region" description="Helical" evidence="1">
    <location>
        <begin position="18"/>
        <end position="41"/>
    </location>
</feature>
<dbReference type="EMBL" id="LRGB01008353">
    <property type="protein sequence ID" value="KZS00840.1"/>
    <property type="molecule type" value="Genomic_DNA"/>
</dbReference>
<keyword evidence="1" id="KW-0812">Transmembrane</keyword>